<sequence>MPTTTSRAPHCSVFTSTSTRFSSFSASSKRSSPSAHIHTDDHCNDKTDVQVQWTTQGKTKGASHLIPPPPPPPPSPPMATAAEPEAKTYWCHECDMSVSLTLLPSPLLCPHCHTSFLELMDSPFSQNDAESPLFDVVFQDALLLLSPKPLPAKPRPLPSVNVTPSLLSALDPNGVVFCAVCKDQIVLDAEAKQLPCKHLYHADCITPWLDLHASCPLCRLRLEEEAAQEEEDEGDGVVTEIRRELIARLTEFTEEDFYGLRTTLSHIASRHALIEENENLLQIGEPRGAQAPLL</sequence>
<dbReference type="GO" id="GO:0005737">
    <property type="term" value="C:cytoplasm"/>
    <property type="evidence" value="ECO:0007669"/>
    <property type="project" value="TreeGrafter"/>
</dbReference>
<feature type="region of interest" description="Disordered" evidence="9">
    <location>
        <begin position="19"/>
        <end position="43"/>
    </location>
</feature>
<dbReference type="EMBL" id="CM003375">
    <property type="protein sequence ID" value="KOM42822.1"/>
    <property type="molecule type" value="Genomic_DNA"/>
</dbReference>
<name>A0A0L9UJS3_PHAAN</name>
<dbReference type="Gene3D" id="3.30.40.10">
    <property type="entry name" value="Zinc/RING finger domain, C3HC4 (zinc finger)"/>
    <property type="match status" value="1"/>
</dbReference>
<protein>
    <recommendedName>
        <fullName evidence="2">RING-type E3 ubiquitin transferase</fullName>
        <ecNumber evidence="2">2.3.2.27</ecNumber>
    </recommendedName>
</protein>
<dbReference type="Gramene" id="KOM42822">
    <property type="protein sequence ID" value="KOM42822"/>
    <property type="gene ID" value="LR48_Vigan05g042600"/>
</dbReference>
<evidence type="ECO:0000256" key="9">
    <source>
        <dbReference type="SAM" id="MobiDB-lite"/>
    </source>
</evidence>
<evidence type="ECO:0000256" key="3">
    <source>
        <dbReference type="ARBA" id="ARBA00022679"/>
    </source>
</evidence>
<dbReference type="GO" id="GO:0061630">
    <property type="term" value="F:ubiquitin protein ligase activity"/>
    <property type="evidence" value="ECO:0007669"/>
    <property type="project" value="UniProtKB-EC"/>
</dbReference>
<evidence type="ECO:0000256" key="6">
    <source>
        <dbReference type="ARBA" id="ARBA00022786"/>
    </source>
</evidence>
<keyword evidence="5 8" id="KW-0863">Zinc-finger</keyword>
<dbReference type="Pfam" id="PF14369">
    <property type="entry name" value="Zn_ribbon_19"/>
    <property type="match status" value="1"/>
</dbReference>
<feature type="compositionally biased region" description="Low complexity" evidence="9">
    <location>
        <begin position="19"/>
        <end position="34"/>
    </location>
</feature>
<dbReference type="GO" id="GO:0016567">
    <property type="term" value="P:protein ubiquitination"/>
    <property type="evidence" value="ECO:0007669"/>
    <property type="project" value="TreeGrafter"/>
</dbReference>
<dbReference type="Proteomes" id="UP000053144">
    <property type="component" value="Chromosome 5"/>
</dbReference>
<dbReference type="SMART" id="SM00184">
    <property type="entry name" value="RING"/>
    <property type="match status" value="1"/>
</dbReference>
<evidence type="ECO:0000256" key="5">
    <source>
        <dbReference type="ARBA" id="ARBA00022771"/>
    </source>
</evidence>
<accession>A0A0L9UJS3</accession>
<evidence type="ECO:0000256" key="8">
    <source>
        <dbReference type="PROSITE-ProRule" id="PRU00175"/>
    </source>
</evidence>
<feature type="compositionally biased region" description="Pro residues" evidence="9">
    <location>
        <begin position="66"/>
        <end position="77"/>
    </location>
</feature>
<comment type="catalytic activity">
    <reaction evidence="1">
        <text>S-ubiquitinyl-[E2 ubiquitin-conjugating enzyme]-L-cysteine + [acceptor protein]-L-lysine = [E2 ubiquitin-conjugating enzyme]-L-cysteine + N(6)-ubiquitinyl-[acceptor protein]-L-lysine.</text>
        <dbReference type="EC" id="2.3.2.27"/>
    </reaction>
</comment>
<evidence type="ECO:0000256" key="4">
    <source>
        <dbReference type="ARBA" id="ARBA00022723"/>
    </source>
</evidence>
<dbReference type="PANTHER" id="PTHR15710:SF240">
    <property type="entry name" value="RING-TYPE E3 UBIQUITIN TRANSFERASE"/>
    <property type="match status" value="1"/>
</dbReference>
<dbReference type="InterPro" id="IPR039525">
    <property type="entry name" value="RNF126-like_zinc-ribbon"/>
</dbReference>
<dbReference type="InterPro" id="IPR001841">
    <property type="entry name" value="Znf_RING"/>
</dbReference>
<organism evidence="11 12">
    <name type="scientific">Phaseolus angularis</name>
    <name type="common">Azuki bean</name>
    <name type="synonym">Vigna angularis</name>
    <dbReference type="NCBI Taxonomy" id="3914"/>
    <lineage>
        <taxon>Eukaryota</taxon>
        <taxon>Viridiplantae</taxon>
        <taxon>Streptophyta</taxon>
        <taxon>Embryophyta</taxon>
        <taxon>Tracheophyta</taxon>
        <taxon>Spermatophyta</taxon>
        <taxon>Magnoliopsida</taxon>
        <taxon>eudicotyledons</taxon>
        <taxon>Gunneridae</taxon>
        <taxon>Pentapetalae</taxon>
        <taxon>rosids</taxon>
        <taxon>fabids</taxon>
        <taxon>Fabales</taxon>
        <taxon>Fabaceae</taxon>
        <taxon>Papilionoideae</taxon>
        <taxon>50 kb inversion clade</taxon>
        <taxon>NPAAA clade</taxon>
        <taxon>indigoferoid/millettioid clade</taxon>
        <taxon>Phaseoleae</taxon>
        <taxon>Vigna</taxon>
    </lineage>
</organism>
<gene>
    <name evidence="11" type="ORF">LR48_Vigan05g042600</name>
</gene>
<evidence type="ECO:0000256" key="2">
    <source>
        <dbReference type="ARBA" id="ARBA00012483"/>
    </source>
</evidence>
<dbReference type="InterPro" id="IPR013083">
    <property type="entry name" value="Znf_RING/FYVE/PHD"/>
</dbReference>
<dbReference type="PANTHER" id="PTHR15710">
    <property type="entry name" value="E3 UBIQUITIN-PROTEIN LIGASE PRAJA"/>
    <property type="match status" value="1"/>
</dbReference>
<dbReference type="OMA" id="ERMDHDS"/>
<dbReference type="PROSITE" id="PS50089">
    <property type="entry name" value="ZF_RING_2"/>
    <property type="match status" value="1"/>
</dbReference>
<evidence type="ECO:0000313" key="11">
    <source>
        <dbReference type="EMBL" id="KOM42822.1"/>
    </source>
</evidence>
<evidence type="ECO:0000256" key="1">
    <source>
        <dbReference type="ARBA" id="ARBA00000900"/>
    </source>
</evidence>
<dbReference type="EC" id="2.3.2.27" evidence="2"/>
<feature type="region of interest" description="Disordered" evidence="9">
    <location>
        <begin position="57"/>
        <end position="81"/>
    </location>
</feature>
<dbReference type="SUPFAM" id="SSF57850">
    <property type="entry name" value="RING/U-box"/>
    <property type="match status" value="1"/>
</dbReference>
<dbReference type="Pfam" id="PF13639">
    <property type="entry name" value="zf-RING_2"/>
    <property type="match status" value="1"/>
</dbReference>
<keyword evidence="4" id="KW-0479">Metal-binding</keyword>
<feature type="domain" description="RING-type" evidence="10">
    <location>
        <begin position="178"/>
        <end position="219"/>
    </location>
</feature>
<evidence type="ECO:0000256" key="7">
    <source>
        <dbReference type="ARBA" id="ARBA00022833"/>
    </source>
</evidence>
<evidence type="ECO:0000313" key="12">
    <source>
        <dbReference type="Proteomes" id="UP000053144"/>
    </source>
</evidence>
<dbReference type="AlphaFoldDB" id="A0A0L9UJS3"/>
<keyword evidence="6" id="KW-0833">Ubl conjugation pathway</keyword>
<dbReference type="GO" id="GO:0008270">
    <property type="term" value="F:zinc ion binding"/>
    <property type="evidence" value="ECO:0007669"/>
    <property type="project" value="UniProtKB-KW"/>
</dbReference>
<evidence type="ECO:0000259" key="10">
    <source>
        <dbReference type="PROSITE" id="PS50089"/>
    </source>
</evidence>
<reference evidence="12" key="1">
    <citation type="journal article" date="2015" name="Proc. Natl. Acad. Sci. U.S.A.">
        <title>Genome sequencing of adzuki bean (Vigna angularis) provides insight into high starch and low fat accumulation and domestication.</title>
        <authorList>
            <person name="Yang K."/>
            <person name="Tian Z."/>
            <person name="Chen C."/>
            <person name="Luo L."/>
            <person name="Zhao B."/>
            <person name="Wang Z."/>
            <person name="Yu L."/>
            <person name="Li Y."/>
            <person name="Sun Y."/>
            <person name="Li W."/>
            <person name="Chen Y."/>
            <person name="Li Y."/>
            <person name="Zhang Y."/>
            <person name="Ai D."/>
            <person name="Zhao J."/>
            <person name="Shang C."/>
            <person name="Ma Y."/>
            <person name="Wu B."/>
            <person name="Wang M."/>
            <person name="Gao L."/>
            <person name="Sun D."/>
            <person name="Zhang P."/>
            <person name="Guo F."/>
            <person name="Wang W."/>
            <person name="Li Y."/>
            <person name="Wang J."/>
            <person name="Varshney R.K."/>
            <person name="Wang J."/>
            <person name="Ling H.Q."/>
            <person name="Wan P."/>
        </authorList>
    </citation>
    <scope>NUCLEOTIDE SEQUENCE</scope>
    <source>
        <strain evidence="12">cv. Jingnong 6</strain>
    </source>
</reference>
<keyword evidence="3" id="KW-0808">Transferase</keyword>
<proteinExistence type="predicted"/>
<keyword evidence="7" id="KW-0862">Zinc</keyword>